<name>A0A6G9H0S8_9ACTN</name>
<evidence type="ECO:0000313" key="1">
    <source>
        <dbReference type="EMBL" id="QIQ03916.1"/>
    </source>
</evidence>
<proteinExistence type="predicted"/>
<protein>
    <submittedName>
        <fullName evidence="1">Uncharacterized protein</fullName>
    </submittedName>
</protein>
<organism evidence="1 2">
    <name type="scientific">Streptomyces liangshanensis</name>
    <dbReference type="NCBI Taxonomy" id="2717324"/>
    <lineage>
        <taxon>Bacteria</taxon>
        <taxon>Bacillati</taxon>
        <taxon>Actinomycetota</taxon>
        <taxon>Actinomycetes</taxon>
        <taxon>Kitasatosporales</taxon>
        <taxon>Streptomycetaceae</taxon>
        <taxon>Streptomyces</taxon>
    </lineage>
</organism>
<gene>
    <name evidence="1" type="ORF">HA039_17705</name>
</gene>
<dbReference type="RefSeq" id="WP_167030690.1">
    <property type="nucleotide sequence ID" value="NZ_CP050177.1"/>
</dbReference>
<dbReference type="KEGG" id="slia:HA039_17705"/>
<sequence length="54" mass="5917">MAQTRKFVFYAVTVFVLFTIVKSPERAADLVQVGFEGISSAAQSVGTFMTELVQ</sequence>
<accession>A0A6G9H0S8</accession>
<dbReference type="Proteomes" id="UP000501179">
    <property type="component" value="Chromosome"/>
</dbReference>
<keyword evidence="2" id="KW-1185">Reference proteome</keyword>
<dbReference type="EMBL" id="CP050177">
    <property type="protein sequence ID" value="QIQ03916.1"/>
    <property type="molecule type" value="Genomic_DNA"/>
</dbReference>
<evidence type="ECO:0000313" key="2">
    <source>
        <dbReference type="Proteomes" id="UP000501179"/>
    </source>
</evidence>
<dbReference type="AlphaFoldDB" id="A0A6G9H0S8"/>
<reference evidence="1 2" key="1">
    <citation type="submission" date="2020-03" db="EMBL/GenBank/DDBJ databases">
        <title>A novel species.</title>
        <authorList>
            <person name="Gao J."/>
        </authorList>
    </citation>
    <scope>NUCLEOTIDE SEQUENCE [LARGE SCALE GENOMIC DNA]</scope>
    <source>
        <strain evidence="1 2">QMT-12</strain>
    </source>
</reference>